<gene>
    <name evidence="6" type="ORF">EDI_260410</name>
</gene>
<protein>
    <recommendedName>
        <fullName evidence="5">DNA mismatch repair proteins mutS family domain-containing protein</fullName>
    </recommendedName>
</protein>
<dbReference type="AlphaFoldDB" id="B0EIX3"/>
<dbReference type="InterPro" id="IPR007860">
    <property type="entry name" value="DNA_mmatch_repair_MutS_con_dom"/>
</dbReference>
<keyword evidence="7" id="KW-1185">Reference proteome</keyword>
<dbReference type="InterPro" id="IPR045076">
    <property type="entry name" value="MutS"/>
</dbReference>
<keyword evidence="2" id="KW-0547">Nucleotide-binding</keyword>
<dbReference type="SMART" id="SM00534">
    <property type="entry name" value="MUTSac"/>
    <property type="match status" value="1"/>
</dbReference>
<dbReference type="GO" id="GO:0005524">
    <property type="term" value="F:ATP binding"/>
    <property type="evidence" value="ECO:0007669"/>
    <property type="project" value="UniProtKB-KW"/>
</dbReference>
<evidence type="ECO:0000256" key="1">
    <source>
        <dbReference type="ARBA" id="ARBA00006271"/>
    </source>
</evidence>
<dbReference type="GO" id="GO:0140664">
    <property type="term" value="F:ATP-dependent DNA damage sensor activity"/>
    <property type="evidence" value="ECO:0007669"/>
    <property type="project" value="InterPro"/>
</dbReference>
<accession>B0EIX3</accession>
<comment type="similarity">
    <text evidence="1">Belongs to the DNA mismatch repair MutS family.</text>
</comment>
<dbReference type="Pfam" id="PF05192">
    <property type="entry name" value="MutS_III"/>
    <property type="match status" value="1"/>
</dbReference>
<dbReference type="PIRSF" id="PIRSF005813">
    <property type="entry name" value="MSH2"/>
    <property type="match status" value="1"/>
</dbReference>
<evidence type="ECO:0000256" key="3">
    <source>
        <dbReference type="ARBA" id="ARBA00022840"/>
    </source>
</evidence>
<dbReference type="PANTHER" id="PTHR11361:SF146">
    <property type="entry name" value="DNA MISMATCH REPAIR PROTEINS MUTS FAMILY DOMAIN-CONTAINING PROTEIN"/>
    <property type="match status" value="1"/>
</dbReference>
<keyword evidence="4" id="KW-0238">DNA-binding</keyword>
<dbReference type="SUPFAM" id="SSF52540">
    <property type="entry name" value="P-loop containing nucleoside triphosphate hydrolases"/>
    <property type="match status" value="1"/>
</dbReference>
<keyword evidence="3" id="KW-0067">ATP-binding</keyword>
<dbReference type="InterPro" id="IPR000432">
    <property type="entry name" value="DNA_mismatch_repair_MutS_C"/>
</dbReference>
<sequence>MALCETKGKEIGVCWFECSSNTVGLCQYLDTNTYIQTLILINMYSPTQIIISKTQEKSELTQLLKKNRNKITFLPRSSFNENDGVTLSERLFVGSCCDLLRKDLTKRYLCAASFNALIQKVEKSAFIIQPGALYGKYIPLSNKIRIDVQTAQQLELITNNLDAKNTGSLFAVINTTLTNNGRKTLIDNILQPPCDIETILERQNCVEFFLRNSELYYRSIEFLKQLPDIDKIITSILQLNRIDSIRPTTLQSILKNMCELYKLLYTIPQFQKVFELHTNAPLLITTMRSILDDPEINELKLILESILNPTVILSKNTMNKICFVMKQNINPYLDISQQIFTETLEKIHTSAEEASALGLILKTTQTGFSYIFKGTKQNIPKGCCRIVKLTDNKYSVNTPEMISLNNKFLSIKNDIIKLSIGIISEKSEELKKRINVLNKMAEMIGLLDMIICFVTYSSTNSTICKPKFNDTRSIIIKQGKHPILQTSITQFIPNDTYIDDTSRFCLINGPNMGGKSTYIRQIALLMILSHMGCFIPAKAASIRPLTNILSRLSTDDSIELNQSSFMKEMEEVKEIIELMNDSSLILIDELGRGTGIIDGVSISWAVSEEIILKSLSTCLFVSHFPELNNLEKLYPHVVRQYHMEVVLNEHGLCPKYKLTEGFDGNDYYGIQIAEMAGFPLSIIQNAIEIKKSIQKDTTQQFNTAKYDLGQKLIALKDNQLDQANLRAYLKYLKQMFLEENKIQKNQKIFCRVIFIFLQ</sequence>
<dbReference type="InterPro" id="IPR036678">
    <property type="entry name" value="MutS_con_dom_sf"/>
</dbReference>
<evidence type="ECO:0000256" key="2">
    <source>
        <dbReference type="ARBA" id="ARBA00022741"/>
    </source>
</evidence>
<dbReference type="eggNOG" id="KOG0220">
    <property type="taxonomic scope" value="Eukaryota"/>
</dbReference>
<name>B0EIX3_ENTDS</name>
<dbReference type="GO" id="GO:0030983">
    <property type="term" value="F:mismatched DNA binding"/>
    <property type="evidence" value="ECO:0007669"/>
    <property type="project" value="InterPro"/>
</dbReference>
<evidence type="ECO:0000256" key="4">
    <source>
        <dbReference type="ARBA" id="ARBA00023125"/>
    </source>
</evidence>
<proteinExistence type="inferred from homology"/>
<dbReference type="InterPro" id="IPR036187">
    <property type="entry name" value="DNA_mismatch_repair_MutS_sf"/>
</dbReference>
<dbReference type="FunFam" id="3.40.50.300:FF:000870">
    <property type="entry name" value="MutS protein homolog 4"/>
    <property type="match status" value="1"/>
</dbReference>
<dbReference type="Gene3D" id="3.40.50.300">
    <property type="entry name" value="P-loop containing nucleotide triphosphate hydrolases"/>
    <property type="match status" value="1"/>
</dbReference>
<dbReference type="OMA" id="KMTMLYK"/>
<dbReference type="Pfam" id="PF00488">
    <property type="entry name" value="MutS_V"/>
    <property type="match status" value="1"/>
</dbReference>
<organism evidence="7">
    <name type="scientific">Entamoeba dispar (strain ATCC PRA-260 / SAW760)</name>
    <dbReference type="NCBI Taxonomy" id="370354"/>
    <lineage>
        <taxon>Eukaryota</taxon>
        <taxon>Amoebozoa</taxon>
        <taxon>Evosea</taxon>
        <taxon>Archamoebae</taxon>
        <taxon>Mastigamoebida</taxon>
        <taxon>Entamoebidae</taxon>
        <taxon>Entamoeba</taxon>
    </lineage>
</organism>
<dbReference type="CDD" id="cd03243">
    <property type="entry name" value="ABC_MutS_homologs"/>
    <property type="match status" value="1"/>
</dbReference>
<dbReference type="PROSITE" id="PS00486">
    <property type="entry name" value="DNA_MISMATCH_REPAIR_2"/>
    <property type="match status" value="1"/>
</dbReference>
<dbReference type="PANTHER" id="PTHR11361">
    <property type="entry name" value="DNA MISMATCH REPAIR PROTEIN MUTS FAMILY MEMBER"/>
    <property type="match status" value="1"/>
</dbReference>
<dbReference type="InterPro" id="IPR011184">
    <property type="entry name" value="DNA_mismatch_repair_Msh2"/>
</dbReference>
<dbReference type="SMART" id="SM00533">
    <property type="entry name" value="MUTSd"/>
    <property type="match status" value="1"/>
</dbReference>
<dbReference type="InterPro" id="IPR007696">
    <property type="entry name" value="DNA_mismatch_repair_MutS_core"/>
</dbReference>
<dbReference type="OrthoDB" id="276261at2759"/>
<evidence type="ECO:0000313" key="6">
    <source>
        <dbReference type="EMBL" id="EDR25506.1"/>
    </source>
</evidence>
<dbReference type="Proteomes" id="UP000008076">
    <property type="component" value="Unassembled WGS sequence"/>
</dbReference>
<evidence type="ECO:0000313" key="7">
    <source>
        <dbReference type="Proteomes" id="UP000008076"/>
    </source>
</evidence>
<evidence type="ECO:0000259" key="5">
    <source>
        <dbReference type="PROSITE" id="PS00486"/>
    </source>
</evidence>
<dbReference type="GO" id="GO:0032301">
    <property type="term" value="C:MutSalpha complex"/>
    <property type="evidence" value="ECO:0007669"/>
    <property type="project" value="TreeGrafter"/>
</dbReference>
<reference evidence="7" key="1">
    <citation type="submission" date="2007-12" db="EMBL/GenBank/DDBJ databases">
        <title>Annotation of Entamoeba dispar SAW760.</title>
        <authorList>
            <person name="Lorenzi H."/>
            <person name="Inman J."/>
            <person name="Schobel S."/>
            <person name="Amedeo P."/>
            <person name="Caler E."/>
        </authorList>
    </citation>
    <scope>NUCLEOTIDE SEQUENCE [LARGE SCALE GENOMIC DNA]</scope>
    <source>
        <strain evidence="7">ATCC PRA-260 / SAW760</strain>
    </source>
</reference>
<dbReference type="RefSeq" id="XP_001738147.1">
    <property type="nucleotide sequence ID" value="XM_001738095.1"/>
</dbReference>
<dbReference type="KEGG" id="edi:EDI_260410"/>
<dbReference type="VEuPathDB" id="AmoebaDB:EDI_260410"/>
<dbReference type="Pfam" id="PF05188">
    <property type="entry name" value="MutS_II"/>
    <property type="match status" value="1"/>
</dbReference>
<dbReference type="InterPro" id="IPR027417">
    <property type="entry name" value="P-loop_NTPase"/>
</dbReference>
<dbReference type="EMBL" id="DS549501">
    <property type="protein sequence ID" value="EDR25506.1"/>
    <property type="molecule type" value="Genomic_DNA"/>
</dbReference>
<dbReference type="GeneID" id="5883223"/>
<dbReference type="Gene3D" id="3.30.420.110">
    <property type="entry name" value="MutS, connector domain"/>
    <property type="match status" value="1"/>
</dbReference>
<dbReference type="GO" id="GO:0006298">
    <property type="term" value="P:mismatch repair"/>
    <property type="evidence" value="ECO:0007669"/>
    <property type="project" value="InterPro"/>
</dbReference>
<feature type="domain" description="DNA mismatch repair proteins mutS family" evidence="5">
    <location>
        <begin position="583"/>
        <end position="599"/>
    </location>
</feature>
<dbReference type="Gene3D" id="1.10.1420.10">
    <property type="match status" value="2"/>
</dbReference>
<dbReference type="SUPFAM" id="SSF48334">
    <property type="entry name" value="DNA repair protein MutS, domain III"/>
    <property type="match status" value="1"/>
</dbReference>